<organism evidence="1 2">
    <name type="scientific">Selenomonas sputigena</name>
    <dbReference type="NCBI Taxonomy" id="69823"/>
    <lineage>
        <taxon>Bacteria</taxon>
        <taxon>Bacillati</taxon>
        <taxon>Bacillota</taxon>
        <taxon>Negativicutes</taxon>
        <taxon>Selenomonadales</taxon>
        <taxon>Selenomonadaceae</taxon>
        <taxon>Selenomonas</taxon>
    </lineage>
</organism>
<evidence type="ECO:0000313" key="1">
    <source>
        <dbReference type="EMBL" id="MEX5285964.1"/>
    </source>
</evidence>
<gene>
    <name evidence="1" type="ORF">QCO44_10050</name>
</gene>
<name>A0ABV3X7D0_9FIRM</name>
<accession>A0ABV3X7D0</accession>
<reference evidence="1 2" key="1">
    <citation type="submission" date="2023-04" db="EMBL/GenBank/DDBJ databases">
        <title>Genome Sequence of Selenomonas sputigena ATCC 33150.</title>
        <authorList>
            <person name="Miller D.P."/>
            <person name="Anvari S."/>
            <person name="Polson S.W."/>
            <person name="Macdonald M."/>
            <person name="Mcdowell J.V."/>
        </authorList>
    </citation>
    <scope>NUCLEOTIDE SEQUENCE [LARGE SCALE GENOMIC DNA]</scope>
    <source>
        <strain evidence="1 2">ATCC 33150</strain>
    </source>
</reference>
<keyword evidence="2" id="KW-1185">Reference proteome</keyword>
<proteinExistence type="predicted"/>
<comment type="caution">
    <text evidence="1">The sequence shown here is derived from an EMBL/GenBank/DDBJ whole genome shotgun (WGS) entry which is preliminary data.</text>
</comment>
<dbReference type="Proteomes" id="UP001559623">
    <property type="component" value="Unassembled WGS sequence"/>
</dbReference>
<dbReference type="RefSeq" id="WP_368847689.1">
    <property type="nucleotide sequence ID" value="NZ_CP194411.1"/>
</dbReference>
<dbReference type="EMBL" id="JARVLH010000007">
    <property type="protein sequence ID" value="MEX5285964.1"/>
    <property type="molecule type" value="Genomic_DNA"/>
</dbReference>
<sequence length="251" mass="29453">MNPRFFVASCVFTEGEPTLSRKVQAYVTERFSLPVIRCCVGKYKVQEFEERMPAWYRDEWRSIEHFRDYPAGSTMVSICHNCSAIFEERHPEIHCQSIWELILEDDRFPYPNYHGERMTVQDCWRSKENHAEQDAVRELLRRMNIEIVELAENQEHTKFCGISLYQPQPARNPKLAPKRFLEGAKGLFQEHTQEEKKRLMEEHCAQIATDKVAAYCHYCLLGLNLGGKKGFHLARLLFEPENVCDGNYASR</sequence>
<protein>
    <submittedName>
        <fullName evidence="1">Uncharacterized protein</fullName>
    </submittedName>
</protein>
<evidence type="ECO:0000313" key="2">
    <source>
        <dbReference type="Proteomes" id="UP001559623"/>
    </source>
</evidence>